<dbReference type="Proteomes" id="UP000653480">
    <property type="component" value="Unassembled WGS sequence"/>
</dbReference>
<accession>A0A8H9GU48</accession>
<sequence length="125" mass="13168">MTGTSRVIPPFGTVMVQSRANRAAGGAGIGRRLCHGKVIRGNLRIRGAARSGENDGVTRVVGRQGRVTGRIGPGLVGEVMVPIRGGVEAFYAYPSIPDEEILVGSIVVIVEYSPPRTVYVARAIV</sequence>
<keyword evidence="2" id="KW-1185">Reference proteome</keyword>
<name>A0A8H9GU48_9ACTN</name>
<proteinExistence type="predicted"/>
<evidence type="ECO:0000313" key="2">
    <source>
        <dbReference type="Proteomes" id="UP000653480"/>
    </source>
</evidence>
<reference evidence="1" key="1">
    <citation type="journal article" date="2014" name="Int. J. Syst. Evol. Microbiol.">
        <title>Complete genome sequence of Corynebacterium casei LMG S-19264T (=DSM 44701T), isolated from a smear-ripened cheese.</title>
        <authorList>
            <consortium name="US DOE Joint Genome Institute (JGI-PGF)"/>
            <person name="Walter F."/>
            <person name="Albersmeier A."/>
            <person name="Kalinowski J."/>
            <person name="Ruckert C."/>
        </authorList>
    </citation>
    <scope>NUCLEOTIDE SEQUENCE</scope>
    <source>
        <strain evidence="1">CGMCC 4.7138</strain>
    </source>
</reference>
<evidence type="ECO:0000313" key="1">
    <source>
        <dbReference type="EMBL" id="GGN99800.1"/>
    </source>
</evidence>
<protein>
    <submittedName>
        <fullName evidence="1">Uncharacterized protein</fullName>
    </submittedName>
</protein>
<dbReference type="Gene3D" id="2.40.50.140">
    <property type="entry name" value="Nucleic acid-binding proteins"/>
    <property type="match status" value="1"/>
</dbReference>
<dbReference type="EMBL" id="BMMN01000001">
    <property type="protein sequence ID" value="GGN99800.1"/>
    <property type="molecule type" value="Genomic_DNA"/>
</dbReference>
<organism evidence="1 2">
    <name type="scientific">Microbispora bryophytorum</name>
    <dbReference type="NCBI Taxonomy" id="1460882"/>
    <lineage>
        <taxon>Bacteria</taxon>
        <taxon>Bacillati</taxon>
        <taxon>Actinomycetota</taxon>
        <taxon>Actinomycetes</taxon>
        <taxon>Streptosporangiales</taxon>
        <taxon>Streptosporangiaceae</taxon>
        <taxon>Microbispora</taxon>
    </lineage>
</organism>
<dbReference type="AlphaFoldDB" id="A0A8H9GU48"/>
<gene>
    <name evidence="1" type="ORF">GCM10011574_05800</name>
</gene>
<reference evidence="1" key="2">
    <citation type="submission" date="2020-09" db="EMBL/GenBank/DDBJ databases">
        <authorList>
            <person name="Sun Q."/>
            <person name="Zhou Y."/>
        </authorList>
    </citation>
    <scope>NUCLEOTIDE SEQUENCE</scope>
    <source>
        <strain evidence="1">CGMCC 4.7138</strain>
    </source>
</reference>
<dbReference type="InterPro" id="IPR012340">
    <property type="entry name" value="NA-bd_OB-fold"/>
</dbReference>
<comment type="caution">
    <text evidence="1">The sequence shown here is derived from an EMBL/GenBank/DDBJ whole genome shotgun (WGS) entry which is preliminary data.</text>
</comment>